<dbReference type="InterPro" id="IPR032675">
    <property type="entry name" value="LRR_dom_sf"/>
</dbReference>
<reference evidence="1" key="1">
    <citation type="submission" date="2023-08" db="EMBL/GenBank/DDBJ databases">
        <authorList>
            <person name="Audoor S."/>
            <person name="Bilcke G."/>
        </authorList>
    </citation>
    <scope>NUCLEOTIDE SEQUENCE</scope>
</reference>
<protein>
    <submittedName>
        <fullName evidence="1">Uncharacterized protein</fullName>
    </submittedName>
</protein>
<comment type="caution">
    <text evidence="1">The sequence shown here is derived from an EMBL/GenBank/DDBJ whole genome shotgun (WGS) entry which is preliminary data.</text>
</comment>
<sequence>MVGRRSWRTRKNIFLYKADQTEDEIPRNLTHIDVHESVQEIPEGVFVEYASLVDIRLPQGLRVIGPYSFTECASLEHISVPSTVEIIGEGAFLGCTGLREVELFEGLKTISKQSFFCCEELQSISVPSSVNIIDWGAFERCTSLTDVKLRIGLERIGGEAFLDCGSLKEMTVPSTVVNLGENAFTNCALLQELNLTCRLLDTGLGMASECKALSQVKFPSTLRIINSEAFEHCTDLCNIILPQGLQVIGNEAFLCCCLKEIALPYTVKSIGVQAFANCSSLREVHFGEGLETIADEAFHGCSDLTGLSLPSSIQIIGTCAFAGCWNLMGVEFQDDATTYLEPRVFSGCRALVTVSIPSSMKVYPEELFVGCDSLLGSEEGTILQRLTDRFESHPIHAACYHSSMSELSTLLIRKSDYELVDCYGMTPLHIAVTTAKLEKDILCCLLDSFVYEDVCRRDDNGRTMMDYLLTNSSEGATASIEMVLDTFILCPSSGWGLTKWRTAIHTAVDQYFSAEDGHQIAALIGLEATFARNLKMEISSLLELALWSKRIQSFDRGDKRQKVDSRLMCGADIVIPNVLEFFGDIPALTSHTP</sequence>
<dbReference type="InterPro" id="IPR026906">
    <property type="entry name" value="LRR_5"/>
</dbReference>
<name>A0AAD2FQS3_9STRA</name>
<organism evidence="1 2">
    <name type="scientific">Cylindrotheca closterium</name>
    <dbReference type="NCBI Taxonomy" id="2856"/>
    <lineage>
        <taxon>Eukaryota</taxon>
        <taxon>Sar</taxon>
        <taxon>Stramenopiles</taxon>
        <taxon>Ochrophyta</taxon>
        <taxon>Bacillariophyta</taxon>
        <taxon>Bacillariophyceae</taxon>
        <taxon>Bacillariophycidae</taxon>
        <taxon>Bacillariales</taxon>
        <taxon>Bacillariaceae</taxon>
        <taxon>Cylindrotheca</taxon>
    </lineage>
</organism>
<dbReference type="SUPFAM" id="SSF48403">
    <property type="entry name" value="Ankyrin repeat"/>
    <property type="match status" value="1"/>
</dbReference>
<dbReference type="Pfam" id="PF13306">
    <property type="entry name" value="LRR_5"/>
    <property type="match status" value="2"/>
</dbReference>
<dbReference type="Gene3D" id="1.25.40.20">
    <property type="entry name" value="Ankyrin repeat-containing domain"/>
    <property type="match status" value="1"/>
</dbReference>
<dbReference type="InterPro" id="IPR053139">
    <property type="entry name" value="Surface_bspA-like"/>
</dbReference>
<dbReference type="SUPFAM" id="SSF52058">
    <property type="entry name" value="L domain-like"/>
    <property type="match status" value="1"/>
</dbReference>
<evidence type="ECO:0000313" key="1">
    <source>
        <dbReference type="EMBL" id="CAJ1949963.1"/>
    </source>
</evidence>
<keyword evidence="2" id="KW-1185">Reference proteome</keyword>
<dbReference type="InterPro" id="IPR036770">
    <property type="entry name" value="Ankyrin_rpt-contain_sf"/>
</dbReference>
<dbReference type="PANTHER" id="PTHR45661:SF3">
    <property type="entry name" value="IG-LIKE DOMAIN-CONTAINING PROTEIN"/>
    <property type="match status" value="1"/>
</dbReference>
<accession>A0AAD2FQS3</accession>
<gene>
    <name evidence="1" type="ORF">CYCCA115_LOCUS12353</name>
</gene>
<dbReference type="AlphaFoldDB" id="A0AAD2FQS3"/>
<dbReference type="EMBL" id="CAKOGP040001759">
    <property type="protein sequence ID" value="CAJ1949963.1"/>
    <property type="molecule type" value="Genomic_DNA"/>
</dbReference>
<dbReference type="Proteomes" id="UP001295423">
    <property type="component" value="Unassembled WGS sequence"/>
</dbReference>
<evidence type="ECO:0000313" key="2">
    <source>
        <dbReference type="Proteomes" id="UP001295423"/>
    </source>
</evidence>
<dbReference type="PANTHER" id="PTHR45661">
    <property type="entry name" value="SURFACE ANTIGEN"/>
    <property type="match status" value="1"/>
</dbReference>
<proteinExistence type="predicted"/>
<dbReference type="Gene3D" id="3.80.10.10">
    <property type="entry name" value="Ribonuclease Inhibitor"/>
    <property type="match status" value="3"/>
</dbReference>